<organism evidence="3 4">
    <name type="scientific">Candidatus Fimihabitans intestinipullorum</name>
    <dbReference type="NCBI Taxonomy" id="2840820"/>
    <lineage>
        <taxon>Bacteria</taxon>
        <taxon>Bacillati</taxon>
        <taxon>Mycoplasmatota</taxon>
        <taxon>Mycoplasmatota incertae sedis</taxon>
        <taxon>Candidatus Fimihabitans</taxon>
    </lineage>
</organism>
<evidence type="ECO:0000313" key="4">
    <source>
        <dbReference type="Proteomes" id="UP000824087"/>
    </source>
</evidence>
<reference evidence="3" key="1">
    <citation type="submission" date="2020-10" db="EMBL/GenBank/DDBJ databases">
        <authorList>
            <person name="Gilroy R."/>
        </authorList>
    </citation>
    <scope>NUCLEOTIDE SEQUENCE</scope>
    <source>
        <strain evidence="3">CHK197-8231</strain>
    </source>
</reference>
<accession>A0A9D1L410</accession>
<evidence type="ECO:0000313" key="3">
    <source>
        <dbReference type="EMBL" id="HIU23166.1"/>
    </source>
</evidence>
<dbReference type="InterPro" id="IPR025711">
    <property type="entry name" value="PepSY"/>
</dbReference>
<comment type="caution">
    <text evidence="3">The sequence shown here is derived from an EMBL/GenBank/DDBJ whole genome shotgun (WGS) entry which is preliminary data.</text>
</comment>
<protein>
    <recommendedName>
        <fullName evidence="2">PepSY domain-containing protein</fullName>
    </recommendedName>
</protein>
<keyword evidence="1" id="KW-0472">Membrane</keyword>
<evidence type="ECO:0000259" key="2">
    <source>
        <dbReference type="Pfam" id="PF03413"/>
    </source>
</evidence>
<keyword evidence="1" id="KW-1133">Transmembrane helix</keyword>
<dbReference type="Proteomes" id="UP000824087">
    <property type="component" value="Unassembled WGS sequence"/>
</dbReference>
<name>A0A9D1L410_9BACT</name>
<feature type="domain" description="PepSY" evidence="2">
    <location>
        <begin position="44"/>
        <end position="101"/>
    </location>
</feature>
<evidence type="ECO:0000256" key="1">
    <source>
        <dbReference type="SAM" id="Phobius"/>
    </source>
</evidence>
<proteinExistence type="predicted"/>
<gene>
    <name evidence="3" type="ORF">IAD49_06240</name>
</gene>
<reference evidence="3" key="2">
    <citation type="journal article" date="2021" name="PeerJ">
        <title>Extensive microbial diversity within the chicken gut microbiome revealed by metagenomics and culture.</title>
        <authorList>
            <person name="Gilroy R."/>
            <person name="Ravi A."/>
            <person name="Getino M."/>
            <person name="Pursley I."/>
            <person name="Horton D.L."/>
            <person name="Alikhan N.F."/>
            <person name="Baker D."/>
            <person name="Gharbi K."/>
            <person name="Hall N."/>
            <person name="Watson M."/>
            <person name="Adriaenssens E.M."/>
            <person name="Foster-Nyarko E."/>
            <person name="Jarju S."/>
            <person name="Secka A."/>
            <person name="Antonio M."/>
            <person name="Oren A."/>
            <person name="Chaudhuri R.R."/>
            <person name="La Ragione R."/>
            <person name="Hildebrand F."/>
            <person name="Pallen M.J."/>
        </authorList>
    </citation>
    <scope>NUCLEOTIDE SEQUENCE</scope>
    <source>
        <strain evidence="3">CHK197-8231</strain>
    </source>
</reference>
<dbReference type="EMBL" id="DVML01000035">
    <property type="protein sequence ID" value="HIU23166.1"/>
    <property type="molecule type" value="Genomic_DNA"/>
</dbReference>
<keyword evidence="1" id="KW-0812">Transmembrane</keyword>
<dbReference type="Pfam" id="PF03413">
    <property type="entry name" value="PepSY"/>
    <property type="match status" value="1"/>
</dbReference>
<sequence>MKAKKNRKIWIVIAIVTVLLIAIVVGVAYYIYESSLPGTREGRSTAIQIAKDQLEDVYYRNSKDYDYKIESVDENGTYKVRLQQDGDNTDLYYFINPDTGETVFFWEPEE</sequence>
<feature type="transmembrane region" description="Helical" evidence="1">
    <location>
        <begin position="9"/>
        <end position="32"/>
    </location>
</feature>
<dbReference type="AlphaFoldDB" id="A0A9D1L410"/>